<accession>A0A0S6WAS4</accession>
<evidence type="ECO:0000313" key="3">
    <source>
        <dbReference type="Proteomes" id="UP000030661"/>
    </source>
</evidence>
<proteinExistence type="predicted"/>
<dbReference type="GO" id="GO:0016787">
    <property type="term" value="F:hydrolase activity"/>
    <property type="evidence" value="ECO:0007669"/>
    <property type="project" value="UniProtKB-KW"/>
</dbReference>
<keyword evidence="3" id="KW-1185">Reference proteome</keyword>
<feature type="domain" description="AB hydrolase-1" evidence="1">
    <location>
        <begin position="19"/>
        <end position="253"/>
    </location>
</feature>
<name>A0A0S6WAS4_VECG1</name>
<dbReference type="PANTHER" id="PTHR43798">
    <property type="entry name" value="MONOACYLGLYCEROL LIPASE"/>
    <property type="match status" value="1"/>
</dbReference>
<dbReference type="Pfam" id="PF00561">
    <property type="entry name" value="Abhydrolase_1"/>
    <property type="match status" value="1"/>
</dbReference>
<dbReference type="InterPro" id="IPR029058">
    <property type="entry name" value="AB_hydrolase_fold"/>
</dbReference>
<dbReference type="HOGENOM" id="CLU_020336_50_4_0"/>
<organism evidence="2">
    <name type="scientific">Vecturithrix granuli</name>
    <dbReference type="NCBI Taxonomy" id="1499967"/>
    <lineage>
        <taxon>Bacteria</taxon>
        <taxon>Candidatus Moduliflexota</taxon>
        <taxon>Candidatus Vecturitrichia</taxon>
        <taxon>Candidatus Vecturitrichales</taxon>
        <taxon>Candidatus Vecturitrichaceae</taxon>
        <taxon>Candidatus Vecturithrix</taxon>
    </lineage>
</organism>
<dbReference type="PANTHER" id="PTHR43798:SF33">
    <property type="entry name" value="HYDROLASE, PUTATIVE (AFU_ORTHOLOGUE AFUA_2G14860)-RELATED"/>
    <property type="match status" value="1"/>
</dbReference>
<evidence type="ECO:0000259" key="1">
    <source>
        <dbReference type="Pfam" id="PF00561"/>
    </source>
</evidence>
<dbReference type="InterPro" id="IPR000073">
    <property type="entry name" value="AB_hydrolase_1"/>
</dbReference>
<gene>
    <name evidence="2" type="ORF">U27_02477</name>
</gene>
<reference evidence="2" key="1">
    <citation type="journal article" date="2015" name="PeerJ">
        <title>First genomic representation of candidate bacterial phylum KSB3 points to enhanced environmental sensing as a trigger of wastewater bulking.</title>
        <authorList>
            <person name="Sekiguchi Y."/>
            <person name="Ohashi A."/>
            <person name="Parks D.H."/>
            <person name="Yamauchi T."/>
            <person name="Tyson G.W."/>
            <person name="Hugenholtz P."/>
        </authorList>
    </citation>
    <scope>NUCLEOTIDE SEQUENCE [LARGE SCALE GENOMIC DNA]</scope>
</reference>
<dbReference type="GO" id="GO:0016020">
    <property type="term" value="C:membrane"/>
    <property type="evidence" value="ECO:0007669"/>
    <property type="project" value="TreeGrafter"/>
</dbReference>
<dbReference type="PRINTS" id="PR00412">
    <property type="entry name" value="EPOXHYDRLASE"/>
</dbReference>
<dbReference type="Gene3D" id="3.40.50.1820">
    <property type="entry name" value="alpha/beta hydrolase"/>
    <property type="match status" value="1"/>
</dbReference>
<dbReference type="eggNOG" id="COG2267">
    <property type="taxonomic scope" value="Bacteria"/>
</dbReference>
<dbReference type="SUPFAM" id="SSF53474">
    <property type="entry name" value="alpha/beta-Hydrolases"/>
    <property type="match status" value="1"/>
</dbReference>
<dbReference type="Proteomes" id="UP000030661">
    <property type="component" value="Unassembled WGS sequence"/>
</dbReference>
<dbReference type="InterPro" id="IPR050266">
    <property type="entry name" value="AB_hydrolase_sf"/>
</dbReference>
<dbReference type="InterPro" id="IPR000639">
    <property type="entry name" value="Epox_hydrolase-like"/>
</dbReference>
<dbReference type="AlphaFoldDB" id="A0A0S6WAS4"/>
<evidence type="ECO:0000313" key="2">
    <source>
        <dbReference type="EMBL" id="GAK55643.1"/>
    </source>
</evidence>
<keyword evidence="2" id="KW-0378">Hydrolase</keyword>
<dbReference type="PRINTS" id="PR00111">
    <property type="entry name" value="ABHYDROLASE"/>
</dbReference>
<protein>
    <submittedName>
        <fullName evidence="2">Alpha/beta hydrolase fold protein</fullName>
    </submittedName>
</protein>
<dbReference type="EMBL" id="DF820463">
    <property type="protein sequence ID" value="GAK55643.1"/>
    <property type="molecule type" value="Genomic_DNA"/>
</dbReference>
<dbReference type="STRING" id="1499967.U27_02477"/>
<sequence>MAKLKSIDIFYRDTKTEGPAILCLHGRWGRGETWVDFIRHYGKNYRVIAPDQRGHGLSGKPISTYSAEEMAADMVKFLEFLKLDSVIVVGHSMGGRIAGYLAALYPQCVKALAILDKSASGPAKPTLLPLDQISTIDPLTKDWPLPFASLHEAKEFLQHTMDSNLSYQYFMNSLVETVEGYQMMFSSQAMAANIVYEEDWFHLLPKLKCPVLLIRAKGSDAISDEDFLKMQTLIPDCISHEMLNPDHNVHLSNPSEFYGYFDGFLQRL</sequence>